<dbReference type="Gene3D" id="3.10.120.10">
    <property type="entry name" value="Cytochrome b5-like heme/steroid binding domain"/>
    <property type="match status" value="1"/>
</dbReference>
<dbReference type="AlphaFoldDB" id="A0A1M5RML9"/>
<evidence type="ECO:0000313" key="3">
    <source>
        <dbReference type="Proteomes" id="UP000242592"/>
    </source>
</evidence>
<evidence type="ECO:0000259" key="1">
    <source>
        <dbReference type="SMART" id="SM01117"/>
    </source>
</evidence>
<dbReference type="STRING" id="1123380.SAMN02745199_0503"/>
<dbReference type="SUPFAM" id="SSF55856">
    <property type="entry name" value="Cytochrome b5-like heme/steroid binding domain"/>
    <property type="match status" value="1"/>
</dbReference>
<dbReference type="Proteomes" id="UP000242592">
    <property type="component" value="Unassembled WGS sequence"/>
</dbReference>
<evidence type="ECO:0000313" key="2">
    <source>
        <dbReference type="EMBL" id="SHH27420.1"/>
    </source>
</evidence>
<gene>
    <name evidence="2" type="ORF">SAMN02745199_0503</name>
</gene>
<dbReference type="InterPro" id="IPR001199">
    <property type="entry name" value="Cyt_B5-like_heme/steroid-bd"/>
</dbReference>
<reference evidence="3" key="1">
    <citation type="submission" date="2016-11" db="EMBL/GenBank/DDBJ databases">
        <authorList>
            <person name="Varghese N."/>
            <person name="Submissions S."/>
        </authorList>
    </citation>
    <scope>NUCLEOTIDE SEQUENCE [LARGE SCALE GENOMIC DNA]</scope>
    <source>
        <strain evidence="3">DSM 15807</strain>
    </source>
</reference>
<dbReference type="EMBL" id="FQXN01000002">
    <property type="protein sequence ID" value="SHH27420.1"/>
    <property type="molecule type" value="Genomic_DNA"/>
</dbReference>
<keyword evidence="3" id="KW-1185">Reference proteome</keyword>
<dbReference type="SMART" id="SM01117">
    <property type="entry name" value="Cyt-b5"/>
    <property type="match status" value="1"/>
</dbReference>
<feature type="domain" description="Cytochrome b5 heme-binding" evidence="1">
    <location>
        <begin position="4"/>
        <end position="76"/>
    </location>
</feature>
<dbReference type="InterPro" id="IPR036400">
    <property type="entry name" value="Cyt_B5-like_heme/steroid_sf"/>
</dbReference>
<organism evidence="2 3">
    <name type="scientific">Thermosipho atlanticus DSM 15807</name>
    <dbReference type="NCBI Taxonomy" id="1123380"/>
    <lineage>
        <taxon>Bacteria</taxon>
        <taxon>Thermotogati</taxon>
        <taxon>Thermotogota</taxon>
        <taxon>Thermotogae</taxon>
        <taxon>Thermotogales</taxon>
        <taxon>Fervidobacteriaceae</taxon>
        <taxon>Thermosipho</taxon>
    </lineage>
</organism>
<accession>A0A1M5RML9</accession>
<dbReference type="Pfam" id="PF00173">
    <property type="entry name" value="Cyt-b5"/>
    <property type="match status" value="1"/>
</dbReference>
<proteinExistence type="predicted"/>
<name>A0A1M5RML9_9BACT</name>
<dbReference type="OrthoDB" id="9785263at2"/>
<sequence length="77" mass="8786">MRVFTKEELSKYNGKNGYPAYIAYEGLVYDVTESFLWKNGKHQALHKAGQDLTEALKNAPHGKEFLKKFPVVGILKE</sequence>
<protein>
    <submittedName>
        <fullName evidence="2">Predicted heme/steroid binding protein</fullName>
    </submittedName>
</protein>
<dbReference type="RefSeq" id="WP_073071865.1">
    <property type="nucleotide sequence ID" value="NZ_FQXN01000002.1"/>
</dbReference>